<protein>
    <submittedName>
        <fullName evidence="10">Mitochondrial F1F0-ATP synthase G subunit</fullName>
    </submittedName>
</protein>
<proteinExistence type="inferred from homology"/>
<keyword evidence="6" id="KW-0406">Ion transport</keyword>
<keyword evidence="5" id="KW-0375">Hydrogen ion transport</keyword>
<dbReference type="RefSeq" id="XP_045276501.1">
    <property type="nucleotide sequence ID" value="XM_045420379.1"/>
</dbReference>
<evidence type="ECO:0000256" key="3">
    <source>
        <dbReference type="ARBA" id="ARBA00022448"/>
    </source>
</evidence>
<dbReference type="PANTHER" id="PTHR12386">
    <property type="entry name" value="ATP SYNTHASE SUBUNIT"/>
    <property type="match status" value="1"/>
</dbReference>
<comment type="similarity">
    <text evidence="2">Belongs to the ATPase g subunit family.</text>
</comment>
<keyword evidence="3" id="KW-0813">Transport</keyword>
<accession>A0ABP2F122</accession>
<keyword evidence="4" id="KW-0138">CF(0)</keyword>
<keyword evidence="8" id="KW-0472">Membrane</keyword>
<evidence type="ECO:0000313" key="10">
    <source>
        <dbReference type="EMBL" id="EEQ89616.2"/>
    </source>
</evidence>
<dbReference type="InterPro" id="IPR006808">
    <property type="entry name" value="ATP_synth_F0_gsu_mt"/>
</dbReference>
<keyword evidence="9" id="KW-0066">ATP synthesis</keyword>
<evidence type="ECO:0000256" key="1">
    <source>
        <dbReference type="ARBA" id="ARBA00004325"/>
    </source>
</evidence>
<name>A0ABP2F122_AJEDR</name>
<sequence length="264" mass="28577">MTKHSFFSLNFPKSKIQTIIQLGPSQRRRLSLSTPLPLRAILFSRASLTVVCHSFLRLARIPTVPMSATTSRTVLRHSRYLIRKPAFRSASTTAEAASKSKDAATSAASKASAGISKAAATAGPAISNALSGLGGALRRVGGRTGRFIAFVDSLIPPTIYYSRVGLELSKIVFRGQNMSPPSVATFTGYYQPLLRSLRQPKTFMSQISKSFNPESFLLSLRNVDKKQLAIVGVTTAEVIGFFSVGEIIGRFKLVGYRGETAHAH</sequence>
<dbReference type="GeneID" id="69026833"/>
<evidence type="ECO:0000256" key="9">
    <source>
        <dbReference type="ARBA" id="ARBA00023310"/>
    </source>
</evidence>
<evidence type="ECO:0000256" key="8">
    <source>
        <dbReference type="ARBA" id="ARBA00023136"/>
    </source>
</evidence>
<evidence type="ECO:0000256" key="6">
    <source>
        <dbReference type="ARBA" id="ARBA00023065"/>
    </source>
</evidence>
<comment type="subcellular location">
    <subcellularLocation>
        <location evidence="1">Mitochondrion membrane</location>
    </subcellularLocation>
</comment>
<evidence type="ECO:0000256" key="2">
    <source>
        <dbReference type="ARBA" id="ARBA00005699"/>
    </source>
</evidence>
<organism evidence="10 11">
    <name type="scientific">Ajellomyces dermatitidis (strain ER-3 / ATCC MYA-2586)</name>
    <name type="common">Blastomyces dermatitidis</name>
    <dbReference type="NCBI Taxonomy" id="559297"/>
    <lineage>
        <taxon>Eukaryota</taxon>
        <taxon>Fungi</taxon>
        <taxon>Dikarya</taxon>
        <taxon>Ascomycota</taxon>
        <taxon>Pezizomycotina</taxon>
        <taxon>Eurotiomycetes</taxon>
        <taxon>Eurotiomycetidae</taxon>
        <taxon>Onygenales</taxon>
        <taxon>Ajellomycetaceae</taxon>
        <taxon>Blastomyces</taxon>
    </lineage>
</organism>
<evidence type="ECO:0000256" key="5">
    <source>
        <dbReference type="ARBA" id="ARBA00022781"/>
    </source>
</evidence>
<dbReference type="Proteomes" id="UP000002039">
    <property type="component" value="Unassembled WGS sequence"/>
</dbReference>
<keyword evidence="11" id="KW-1185">Reference proteome</keyword>
<keyword evidence="7" id="KW-0496">Mitochondrion</keyword>
<dbReference type="EMBL" id="EQ999977">
    <property type="protein sequence ID" value="EEQ89616.2"/>
    <property type="molecule type" value="Genomic_DNA"/>
</dbReference>
<dbReference type="Pfam" id="PF04718">
    <property type="entry name" value="ATP-synt_G"/>
    <property type="match status" value="1"/>
</dbReference>
<evidence type="ECO:0000256" key="4">
    <source>
        <dbReference type="ARBA" id="ARBA00022547"/>
    </source>
</evidence>
<gene>
    <name evidence="10" type="ORF">BDCG_04736</name>
</gene>
<evidence type="ECO:0000313" key="11">
    <source>
        <dbReference type="Proteomes" id="UP000002039"/>
    </source>
</evidence>
<reference evidence="11" key="1">
    <citation type="journal article" date="2015" name="PLoS Genet.">
        <title>The dynamic genome and transcriptome of the human fungal pathogen Blastomyces and close relative Emmonsia.</title>
        <authorList>
            <person name="Munoz J.F."/>
            <person name="Gauthier G.M."/>
            <person name="Desjardins C.A."/>
            <person name="Gallo J.E."/>
            <person name="Holder J."/>
            <person name="Sullivan T.D."/>
            <person name="Marty A.J."/>
            <person name="Carmen J.C."/>
            <person name="Chen Z."/>
            <person name="Ding L."/>
            <person name="Gujja S."/>
            <person name="Magrini V."/>
            <person name="Misas E."/>
            <person name="Mitreva M."/>
            <person name="Priest M."/>
            <person name="Saif S."/>
            <person name="Whiston E.A."/>
            <person name="Young S."/>
            <person name="Zeng Q."/>
            <person name="Goldman W.E."/>
            <person name="Mardis E.R."/>
            <person name="Taylor J.W."/>
            <person name="McEwen J.G."/>
            <person name="Clay O.K."/>
            <person name="Klein B.S."/>
            <person name="Cuomo C.A."/>
        </authorList>
    </citation>
    <scope>NUCLEOTIDE SEQUENCE [LARGE SCALE GENOMIC DNA]</scope>
    <source>
        <strain evidence="11">ER-3 / ATCC MYA-2586</strain>
    </source>
</reference>
<evidence type="ECO:0000256" key="7">
    <source>
        <dbReference type="ARBA" id="ARBA00023128"/>
    </source>
</evidence>